<dbReference type="EMBL" id="OU963862">
    <property type="protein sequence ID" value="CAH0380638.1"/>
    <property type="molecule type" value="Genomic_DNA"/>
</dbReference>
<organism evidence="4 5">
    <name type="scientific">Bemisia tabaci</name>
    <name type="common">Sweetpotato whitefly</name>
    <name type="synonym">Aleurodes tabaci</name>
    <dbReference type="NCBI Taxonomy" id="7038"/>
    <lineage>
        <taxon>Eukaryota</taxon>
        <taxon>Metazoa</taxon>
        <taxon>Ecdysozoa</taxon>
        <taxon>Arthropoda</taxon>
        <taxon>Hexapoda</taxon>
        <taxon>Insecta</taxon>
        <taxon>Pterygota</taxon>
        <taxon>Neoptera</taxon>
        <taxon>Paraneoptera</taxon>
        <taxon>Hemiptera</taxon>
        <taxon>Sternorrhyncha</taxon>
        <taxon>Aleyrodoidea</taxon>
        <taxon>Aleyrodidae</taxon>
        <taxon>Aleyrodinae</taxon>
        <taxon>Bemisia</taxon>
    </lineage>
</organism>
<protein>
    <recommendedName>
        <fullName evidence="3">Fcf2 pre-rRNA processing C-terminal domain-containing protein</fullName>
    </recommendedName>
</protein>
<dbReference type="GO" id="GO:0005730">
    <property type="term" value="C:nucleolus"/>
    <property type="evidence" value="ECO:0007669"/>
    <property type="project" value="UniProtKB-SubCell"/>
</dbReference>
<evidence type="ECO:0000313" key="5">
    <source>
        <dbReference type="Proteomes" id="UP001152759"/>
    </source>
</evidence>
<comment type="subcellular location">
    <subcellularLocation>
        <location evidence="1">Nucleus</location>
        <location evidence="1">Nucleolus</location>
    </subcellularLocation>
</comment>
<evidence type="ECO:0000256" key="2">
    <source>
        <dbReference type="ARBA" id="ARBA00023242"/>
    </source>
</evidence>
<reference evidence="4" key="1">
    <citation type="submission" date="2021-12" db="EMBL/GenBank/DDBJ databases">
        <authorList>
            <person name="King R."/>
        </authorList>
    </citation>
    <scope>NUCLEOTIDE SEQUENCE</scope>
</reference>
<accession>A0A9N9ZYU1</accession>
<evidence type="ECO:0000259" key="3">
    <source>
        <dbReference type="Pfam" id="PF08698"/>
    </source>
</evidence>
<proteinExistence type="predicted"/>
<dbReference type="Proteomes" id="UP001152759">
    <property type="component" value="Chromosome 1"/>
</dbReference>
<gene>
    <name evidence="4" type="ORF">BEMITA_LOCUS371</name>
</gene>
<evidence type="ECO:0000313" key="4">
    <source>
        <dbReference type="EMBL" id="CAH0380638.1"/>
    </source>
</evidence>
<dbReference type="AlphaFoldDB" id="A0A9N9ZYU1"/>
<evidence type="ECO:0000256" key="1">
    <source>
        <dbReference type="ARBA" id="ARBA00004604"/>
    </source>
</evidence>
<keyword evidence="5" id="KW-1185">Reference proteome</keyword>
<dbReference type="PANTHER" id="PTHR21686">
    <property type="entry name" value="DEOXYNUCLEOTIDYLTRANSFERASE TERMINAL-INTERACTING PROTEIN 2"/>
    <property type="match status" value="1"/>
</dbReference>
<dbReference type="Pfam" id="PF08698">
    <property type="entry name" value="Fcf2"/>
    <property type="match status" value="1"/>
</dbReference>
<dbReference type="InterPro" id="IPR039883">
    <property type="entry name" value="Fcf2/DNTTIP2"/>
</dbReference>
<dbReference type="KEGG" id="btab:109040382"/>
<dbReference type="GO" id="GO:0006396">
    <property type="term" value="P:RNA processing"/>
    <property type="evidence" value="ECO:0007669"/>
    <property type="project" value="TreeGrafter"/>
</dbReference>
<dbReference type="GO" id="GO:0003723">
    <property type="term" value="F:RNA binding"/>
    <property type="evidence" value="ECO:0007669"/>
    <property type="project" value="TreeGrafter"/>
</dbReference>
<feature type="domain" description="Fcf2 pre-rRNA processing C-terminal" evidence="3">
    <location>
        <begin position="60"/>
        <end position="153"/>
    </location>
</feature>
<sequence>MPKLRDEDINLNNTVVSLKHSAARLTASSAKVDEVLKNAAPKQPFKSHKRLAKERKIERTKTKGEMWFHMPRQKLTENVKKDLEILRMRGALDTKHFYKKNDREVLPKYFQVGHVVDSPVDYYSSRVPKKERRKTMVEELLADAEFQQKSKKKYRAIVSEKIKTSHYKQRKI</sequence>
<keyword evidence="2" id="KW-0539">Nucleus</keyword>
<dbReference type="InterPro" id="IPR014810">
    <property type="entry name" value="Fcf2_C"/>
</dbReference>
<dbReference type="PANTHER" id="PTHR21686:SF12">
    <property type="entry name" value="DEOXYNUCLEOTIDYLTRANSFERASE TERMINAL-INTERACTING PROTEIN 2"/>
    <property type="match status" value="1"/>
</dbReference>
<name>A0A9N9ZYU1_BEMTA</name>